<dbReference type="AlphaFoldDB" id="A0A5P2DC40"/>
<name>A0A5P2DC40_STRVZ</name>
<accession>A0A5P2DC40</accession>
<dbReference type="Proteomes" id="UP000325211">
    <property type="component" value="Chromosome"/>
</dbReference>
<dbReference type="EMBL" id="CP029190">
    <property type="protein sequence ID" value="QES52734.1"/>
    <property type="molecule type" value="Genomic_DNA"/>
</dbReference>
<feature type="compositionally biased region" description="Low complexity" evidence="1">
    <location>
        <begin position="47"/>
        <end position="58"/>
    </location>
</feature>
<evidence type="ECO:0000313" key="3">
    <source>
        <dbReference type="Proteomes" id="UP000325211"/>
    </source>
</evidence>
<reference evidence="2 3" key="1">
    <citation type="submission" date="2018-05" db="EMBL/GenBank/DDBJ databases">
        <title>Streptomyces venezuelae.</title>
        <authorList>
            <person name="Kim W."/>
            <person name="Lee N."/>
            <person name="Cho B.-K."/>
        </authorList>
    </citation>
    <scope>NUCLEOTIDE SEQUENCE [LARGE SCALE GENOMIC DNA]</scope>
    <source>
        <strain evidence="2 3">ATCC 21782</strain>
    </source>
</reference>
<gene>
    <name evidence="2" type="ORF">DEJ50_28785</name>
</gene>
<feature type="region of interest" description="Disordered" evidence="1">
    <location>
        <begin position="47"/>
        <end position="69"/>
    </location>
</feature>
<feature type="region of interest" description="Disordered" evidence="1">
    <location>
        <begin position="88"/>
        <end position="178"/>
    </location>
</feature>
<dbReference type="OrthoDB" id="4338732at2"/>
<sequence>MIATGSAQSRVARVHPTRTTTTLLLGVAAAVSAVSGCVHVNPAAVQPATAPTAGVPPQHETRSGRGAAPVEVQAPALEALRTAPDPVAEDGAAGAAAPAAPDRRTEGAPAAGSAPQETAPDRSELPPPVPDIPEPPDPAQSASGRGEAEGKGRGRREGEGDQRRKRREARKVERELMKRLPMQPADVCALGRRHDSWQPDSPEARICAGVEG</sequence>
<feature type="region of interest" description="Disordered" evidence="1">
    <location>
        <begin position="191"/>
        <end position="212"/>
    </location>
</feature>
<evidence type="ECO:0000313" key="2">
    <source>
        <dbReference type="EMBL" id="QES52734.1"/>
    </source>
</evidence>
<protein>
    <submittedName>
        <fullName evidence="2">Uncharacterized protein</fullName>
    </submittedName>
</protein>
<feature type="compositionally biased region" description="Pro residues" evidence="1">
    <location>
        <begin position="125"/>
        <end position="138"/>
    </location>
</feature>
<organism evidence="2 3">
    <name type="scientific">Streptomyces venezuelae</name>
    <dbReference type="NCBI Taxonomy" id="54571"/>
    <lineage>
        <taxon>Bacteria</taxon>
        <taxon>Bacillati</taxon>
        <taxon>Actinomycetota</taxon>
        <taxon>Actinomycetes</taxon>
        <taxon>Kitasatosporales</taxon>
        <taxon>Streptomycetaceae</taxon>
        <taxon>Streptomyces</taxon>
    </lineage>
</organism>
<feature type="compositionally biased region" description="Low complexity" evidence="1">
    <location>
        <begin position="88"/>
        <end position="100"/>
    </location>
</feature>
<feature type="compositionally biased region" description="Basic and acidic residues" evidence="1">
    <location>
        <begin position="146"/>
        <end position="162"/>
    </location>
</feature>
<evidence type="ECO:0000256" key="1">
    <source>
        <dbReference type="SAM" id="MobiDB-lite"/>
    </source>
</evidence>
<proteinExistence type="predicted"/>